<feature type="non-terminal residue" evidence="1">
    <location>
        <position position="1"/>
    </location>
</feature>
<proteinExistence type="predicted"/>
<dbReference type="AlphaFoldDB" id="A0A8S3CD47"/>
<comment type="caution">
    <text evidence="1">The sequence shown here is derived from an EMBL/GenBank/DDBJ whole genome shotgun (WGS) entry which is preliminary data.</text>
</comment>
<reference evidence="1" key="1">
    <citation type="submission" date="2021-02" db="EMBL/GenBank/DDBJ databases">
        <authorList>
            <person name="Nowell W R."/>
        </authorList>
    </citation>
    <scope>NUCLEOTIDE SEQUENCE</scope>
</reference>
<gene>
    <name evidence="1" type="ORF">GIL414_LOCUS50990</name>
</gene>
<evidence type="ECO:0000313" key="2">
    <source>
        <dbReference type="Proteomes" id="UP000681720"/>
    </source>
</evidence>
<sequence>VSKIPNVGSLSIDNTNESSVPLIVVNEIISSEETSANASVNHILSIILNFKPKTNVEFCYE</sequence>
<evidence type="ECO:0000313" key="1">
    <source>
        <dbReference type="EMBL" id="CAF4883992.1"/>
    </source>
</evidence>
<name>A0A8S3CD47_9BILA</name>
<accession>A0A8S3CD47</accession>
<dbReference type="EMBL" id="CAJOBJ010171282">
    <property type="protein sequence ID" value="CAF4883992.1"/>
    <property type="molecule type" value="Genomic_DNA"/>
</dbReference>
<protein>
    <submittedName>
        <fullName evidence="1">Uncharacterized protein</fullName>
    </submittedName>
</protein>
<dbReference type="Proteomes" id="UP000681720">
    <property type="component" value="Unassembled WGS sequence"/>
</dbReference>
<organism evidence="1 2">
    <name type="scientific">Rotaria magnacalcarata</name>
    <dbReference type="NCBI Taxonomy" id="392030"/>
    <lineage>
        <taxon>Eukaryota</taxon>
        <taxon>Metazoa</taxon>
        <taxon>Spiralia</taxon>
        <taxon>Gnathifera</taxon>
        <taxon>Rotifera</taxon>
        <taxon>Eurotatoria</taxon>
        <taxon>Bdelloidea</taxon>
        <taxon>Philodinida</taxon>
        <taxon>Philodinidae</taxon>
        <taxon>Rotaria</taxon>
    </lineage>
</organism>